<reference evidence="2 3" key="1">
    <citation type="submission" date="2019-03" db="EMBL/GenBank/DDBJ databases">
        <title>Genomic Encyclopedia of Type Strains, Phase III (KMG-III): the genomes of soil and plant-associated and newly described type strains.</title>
        <authorList>
            <person name="Whitman W."/>
        </authorList>
    </citation>
    <scope>NUCLEOTIDE SEQUENCE [LARGE SCALE GENOMIC DNA]</scope>
    <source>
        <strain evidence="2 3">VKM Ac-2527</strain>
    </source>
</reference>
<evidence type="ECO:0000313" key="2">
    <source>
        <dbReference type="EMBL" id="TDO36285.1"/>
    </source>
</evidence>
<dbReference type="RefSeq" id="WP_133804052.1">
    <property type="nucleotide sequence ID" value="NZ_SNWQ01000020.1"/>
</dbReference>
<dbReference type="OrthoDB" id="9763659at2"/>
<dbReference type="InterPro" id="IPR036420">
    <property type="entry name" value="BRCT_dom_sf"/>
</dbReference>
<dbReference type="InterPro" id="IPR001357">
    <property type="entry name" value="BRCT_dom"/>
</dbReference>
<dbReference type="Proteomes" id="UP000295388">
    <property type="component" value="Unassembled WGS sequence"/>
</dbReference>
<accession>A0A4R6JNT3</accession>
<dbReference type="SUPFAM" id="SSF158682">
    <property type="entry name" value="TerB-like"/>
    <property type="match status" value="1"/>
</dbReference>
<dbReference type="InterPro" id="IPR029024">
    <property type="entry name" value="TerB-like"/>
</dbReference>
<proteinExistence type="predicted"/>
<comment type="caution">
    <text evidence="2">The sequence shown here is derived from an EMBL/GenBank/DDBJ whole genome shotgun (WGS) entry which is preliminary data.</text>
</comment>
<name>A0A4R6JNT3_9ACTN</name>
<dbReference type="EMBL" id="SNWQ01000020">
    <property type="protein sequence ID" value="TDO36285.1"/>
    <property type="molecule type" value="Genomic_DNA"/>
</dbReference>
<evidence type="ECO:0000313" key="3">
    <source>
        <dbReference type="Proteomes" id="UP000295388"/>
    </source>
</evidence>
<feature type="domain" description="BRCT" evidence="1">
    <location>
        <begin position="102"/>
        <end position="176"/>
    </location>
</feature>
<dbReference type="AlphaFoldDB" id="A0A4R6JNT3"/>
<protein>
    <submittedName>
        <fullName evidence="2">DNA polymerase-3 subunit epsilon</fullName>
    </submittedName>
</protein>
<dbReference type="Pfam" id="PF00533">
    <property type="entry name" value="BRCT"/>
    <property type="match status" value="1"/>
</dbReference>
<dbReference type="Gene3D" id="3.40.50.10190">
    <property type="entry name" value="BRCT domain"/>
    <property type="match status" value="1"/>
</dbReference>
<dbReference type="CDD" id="cd17748">
    <property type="entry name" value="BRCT_DNA_ligase_like"/>
    <property type="match status" value="1"/>
</dbReference>
<gene>
    <name evidence="2" type="ORF">EV643_12015</name>
</gene>
<organism evidence="2 3">
    <name type="scientific">Kribbella caucasensis</name>
    <dbReference type="NCBI Taxonomy" id="2512215"/>
    <lineage>
        <taxon>Bacteria</taxon>
        <taxon>Bacillati</taxon>
        <taxon>Actinomycetota</taxon>
        <taxon>Actinomycetes</taxon>
        <taxon>Propionibacteriales</taxon>
        <taxon>Kribbellaceae</taxon>
        <taxon>Kribbella</taxon>
    </lineage>
</organism>
<dbReference type="SUPFAM" id="SSF52113">
    <property type="entry name" value="BRCT domain"/>
    <property type="match status" value="1"/>
</dbReference>
<keyword evidence="3" id="KW-1185">Reference proteome</keyword>
<evidence type="ECO:0000259" key="1">
    <source>
        <dbReference type="Pfam" id="PF00533"/>
    </source>
</evidence>
<sequence length="188" mass="19640">MDTAAYLDLLDRALEDRLIDSDEVQALAETAGEWGLRRNDVEQAHATYLRALAVTALADGVLTDFELTDLADVASGLGLGVDEIGAALHEARSHQPSASAGEPLRGLGVCFTGALQARLNGQPVTREQAQGLARAAGLVVHGGVTKSLDILVVADPNSLSGKAKKARSYGTRIIAEAAFWPAIGLTID</sequence>